<feature type="domain" description="Rhodanese" evidence="2">
    <location>
        <begin position="52"/>
        <end position="135"/>
    </location>
</feature>
<dbReference type="PROSITE" id="PS50206">
    <property type="entry name" value="RHODANESE_3"/>
    <property type="match status" value="1"/>
</dbReference>
<evidence type="ECO:0000256" key="1">
    <source>
        <dbReference type="SAM" id="Phobius"/>
    </source>
</evidence>
<dbReference type="SMART" id="SM00450">
    <property type="entry name" value="RHOD"/>
    <property type="match status" value="1"/>
</dbReference>
<comment type="caution">
    <text evidence="3">The sequence shown here is derived from an EMBL/GenBank/DDBJ whole genome shotgun (WGS) entry which is preliminary data.</text>
</comment>
<evidence type="ECO:0000313" key="3">
    <source>
        <dbReference type="EMBL" id="MBU3851611.1"/>
    </source>
</evidence>
<dbReference type="InterPro" id="IPR001763">
    <property type="entry name" value="Rhodanese-like_dom"/>
</dbReference>
<accession>A0A948X0S2</accession>
<dbReference type="PANTHER" id="PTHR43031">
    <property type="entry name" value="FAD-DEPENDENT OXIDOREDUCTASE"/>
    <property type="match status" value="1"/>
</dbReference>
<feature type="non-terminal residue" evidence="3">
    <location>
        <position position="135"/>
    </location>
</feature>
<dbReference type="InterPro" id="IPR050229">
    <property type="entry name" value="GlpE_sulfurtransferase"/>
</dbReference>
<keyword evidence="1" id="KW-0472">Membrane</keyword>
<dbReference type="Proteomes" id="UP000777303">
    <property type="component" value="Unassembled WGS sequence"/>
</dbReference>
<reference evidence="3" key="2">
    <citation type="submission" date="2021-04" db="EMBL/GenBank/DDBJ databases">
        <authorList>
            <person name="Gilroy R."/>
        </authorList>
    </citation>
    <scope>NUCLEOTIDE SEQUENCE</scope>
    <source>
        <strain evidence="3">F6-6636</strain>
    </source>
</reference>
<dbReference type="Gene3D" id="3.40.250.10">
    <property type="entry name" value="Rhodanese-like domain"/>
    <property type="match status" value="1"/>
</dbReference>
<proteinExistence type="predicted"/>
<gene>
    <name evidence="3" type="ORF">H9901_02820</name>
</gene>
<evidence type="ECO:0000259" key="2">
    <source>
        <dbReference type="PROSITE" id="PS50206"/>
    </source>
</evidence>
<feature type="transmembrane region" description="Helical" evidence="1">
    <location>
        <begin position="12"/>
        <end position="32"/>
    </location>
</feature>
<dbReference type="SUPFAM" id="SSF52821">
    <property type="entry name" value="Rhodanese/Cell cycle control phosphatase"/>
    <property type="match status" value="1"/>
</dbReference>
<reference evidence="3" key="1">
    <citation type="journal article" date="2021" name="PeerJ">
        <title>Extensive microbial diversity within the chicken gut microbiome revealed by metagenomics and culture.</title>
        <authorList>
            <person name="Gilroy R."/>
            <person name="Ravi A."/>
            <person name="Getino M."/>
            <person name="Pursley I."/>
            <person name="Horton D.L."/>
            <person name="Alikhan N.F."/>
            <person name="Baker D."/>
            <person name="Gharbi K."/>
            <person name="Hall N."/>
            <person name="Watson M."/>
            <person name="Adriaenssens E.M."/>
            <person name="Foster-Nyarko E."/>
            <person name="Jarju S."/>
            <person name="Secka A."/>
            <person name="Antonio M."/>
            <person name="Oren A."/>
            <person name="Chaudhuri R.R."/>
            <person name="La Ragione R."/>
            <person name="Hildebrand F."/>
            <person name="Pallen M.J."/>
        </authorList>
    </citation>
    <scope>NUCLEOTIDE SEQUENCE</scope>
    <source>
        <strain evidence="3">F6-6636</strain>
    </source>
</reference>
<dbReference type="CDD" id="cd00158">
    <property type="entry name" value="RHOD"/>
    <property type="match status" value="1"/>
</dbReference>
<dbReference type="EMBL" id="JAHLFS010000037">
    <property type="protein sequence ID" value="MBU3851611.1"/>
    <property type="molecule type" value="Genomic_DNA"/>
</dbReference>
<sequence length="135" mass="15802">MILGAISPFTYVLIAILIVLIYMLLHSFYFWLQRKSLAKLGGPLDEKEFETTMRKAQLIDLREKSEFDRGHILGARNIPYSQFQYSYQGLRKDLPVYLYDSGVSLVTRAAIKLRKNGYQHIYWLKDGYLSWKGKT</sequence>
<dbReference type="PANTHER" id="PTHR43031:SF18">
    <property type="entry name" value="RHODANESE-RELATED SULFURTRANSFERASES"/>
    <property type="match status" value="1"/>
</dbReference>
<dbReference type="InterPro" id="IPR036873">
    <property type="entry name" value="Rhodanese-like_dom_sf"/>
</dbReference>
<dbReference type="Pfam" id="PF00581">
    <property type="entry name" value="Rhodanese"/>
    <property type="match status" value="1"/>
</dbReference>
<name>A0A948X0S2_9LACO</name>
<organism evidence="3 4">
    <name type="scientific">Candidatus Paralactobacillus gallistercoris</name>
    <dbReference type="NCBI Taxonomy" id="2838724"/>
    <lineage>
        <taxon>Bacteria</taxon>
        <taxon>Bacillati</taxon>
        <taxon>Bacillota</taxon>
        <taxon>Bacilli</taxon>
        <taxon>Lactobacillales</taxon>
        <taxon>Lactobacillaceae</taxon>
        <taxon>Lactobacillus</taxon>
    </lineage>
</organism>
<evidence type="ECO:0000313" key="4">
    <source>
        <dbReference type="Proteomes" id="UP000777303"/>
    </source>
</evidence>
<dbReference type="AlphaFoldDB" id="A0A948X0S2"/>
<keyword evidence="1" id="KW-1133">Transmembrane helix</keyword>
<protein>
    <submittedName>
        <fullName evidence="3">Rhodanese-like domain-containing protein</fullName>
    </submittedName>
</protein>
<keyword evidence="1" id="KW-0812">Transmembrane</keyword>